<dbReference type="EMBL" id="DUJN01000002">
    <property type="protein sequence ID" value="HII60253.1"/>
    <property type="molecule type" value="Genomic_DNA"/>
</dbReference>
<dbReference type="AlphaFoldDB" id="A0A832T8G8"/>
<reference evidence="1" key="1">
    <citation type="journal article" date="2020" name="bioRxiv">
        <title>A rank-normalized archaeal taxonomy based on genome phylogeny resolves widespread incomplete and uneven classifications.</title>
        <authorList>
            <person name="Rinke C."/>
            <person name="Chuvochina M."/>
            <person name="Mussig A.J."/>
            <person name="Chaumeil P.-A."/>
            <person name="Waite D.W."/>
            <person name="Whitman W.B."/>
            <person name="Parks D.H."/>
            <person name="Hugenholtz P."/>
        </authorList>
    </citation>
    <scope>NUCLEOTIDE SEQUENCE</scope>
    <source>
        <strain evidence="1">UBA8834</strain>
    </source>
</reference>
<evidence type="ECO:0000313" key="2">
    <source>
        <dbReference type="Proteomes" id="UP000617544"/>
    </source>
</evidence>
<dbReference type="Proteomes" id="UP000617544">
    <property type="component" value="Unassembled WGS sequence"/>
</dbReference>
<accession>A0A832T8G8</accession>
<evidence type="ECO:0000313" key="1">
    <source>
        <dbReference type="EMBL" id="HII60253.1"/>
    </source>
</evidence>
<dbReference type="GeneID" id="1443563"/>
<proteinExistence type="predicted"/>
<sequence length="167" mass="19725">MRGSVSKIVRFEDEEEFIEEMQTAFDIFSELSQRYGGGNVIEGVILWDTVGIRDNDDIKVFRIGEFQWVKGTLNLEPEKLFTLEKYFDELESKWDELSVDDVKYFVDLMNEALGEERVYYEAYDLGLKRGEAYLIINLLALEYLDHVIDVEDREAFDWALNMLMKYL</sequence>
<gene>
    <name evidence="1" type="ORF">HA331_00490</name>
</gene>
<comment type="caution">
    <text evidence="1">The sequence shown here is derived from an EMBL/GenBank/DDBJ whole genome shotgun (WGS) entry which is preliminary data.</text>
</comment>
<dbReference type="RefSeq" id="WP_010885328.1">
    <property type="nucleotide sequence ID" value="NZ_DUJN01000002.1"/>
</dbReference>
<protein>
    <submittedName>
        <fullName evidence="1">Uncharacterized protein</fullName>
    </submittedName>
</protein>
<organism evidence="1 2">
    <name type="scientific">Pyrococcus horikoshii</name>
    <dbReference type="NCBI Taxonomy" id="53953"/>
    <lineage>
        <taxon>Archaea</taxon>
        <taxon>Methanobacteriati</taxon>
        <taxon>Methanobacteriota</taxon>
        <taxon>Thermococci</taxon>
        <taxon>Thermococcales</taxon>
        <taxon>Thermococcaceae</taxon>
        <taxon>Pyrococcus</taxon>
    </lineage>
</organism>
<name>A0A832T8G8_PYRHR</name>
<dbReference type="OMA" id="EMESKWD"/>